<dbReference type="RefSeq" id="WP_145652601.1">
    <property type="nucleotide sequence ID" value="NZ_VLLB01000012.1"/>
</dbReference>
<gene>
    <name evidence="2" type="ORF">IP91_04696</name>
</gene>
<evidence type="ECO:0008006" key="4">
    <source>
        <dbReference type="Google" id="ProtNLM"/>
    </source>
</evidence>
<dbReference type="OrthoDB" id="195620at2"/>
<evidence type="ECO:0000313" key="3">
    <source>
        <dbReference type="Proteomes" id="UP000318431"/>
    </source>
</evidence>
<protein>
    <recommendedName>
        <fullName evidence="4">DUF3016 domain-containing protein</fullName>
    </recommendedName>
</protein>
<accession>A0A562QWD7</accession>
<keyword evidence="3" id="KW-1185">Reference proteome</keyword>
<sequence>MQRNTKRKARLWLAAALLAAAGGAIAGVTVDYTDPEKFIDLPRSPHERDRVLKEVRDHFTKLGNDLPAGQDLKVTISDIDLAGWAEPRRWSTDDVRIMRGGADWPRIDLTYTLEQNGQVLRSGKDSLKNMMYQQRINRYTSSDPMRYEKQMIDDWFKTAITGGQVSSK</sequence>
<dbReference type="EMBL" id="VLLB01000012">
    <property type="protein sequence ID" value="TWI61109.1"/>
    <property type="molecule type" value="Genomic_DNA"/>
</dbReference>
<feature type="signal peptide" evidence="1">
    <location>
        <begin position="1"/>
        <end position="26"/>
    </location>
</feature>
<reference evidence="2 3" key="1">
    <citation type="journal article" date="2015" name="Stand. Genomic Sci.">
        <title>Genomic Encyclopedia of Bacterial and Archaeal Type Strains, Phase III: the genomes of soil and plant-associated and newly described type strains.</title>
        <authorList>
            <person name="Whitman W.B."/>
            <person name="Woyke T."/>
            <person name="Klenk H.P."/>
            <person name="Zhou Y."/>
            <person name="Lilburn T.G."/>
            <person name="Beck B.J."/>
            <person name="De Vos P."/>
            <person name="Vandamme P."/>
            <person name="Eisen J.A."/>
            <person name="Garrity G."/>
            <person name="Hugenholtz P."/>
            <person name="Kyrpides N.C."/>
        </authorList>
    </citation>
    <scope>NUCLEOTIDE SEQUENCE [LARGE SCALE GENOMIC DNA]</scope>
    <source>
        <strain evidence="2 3">CGMCC 1.10822</strain>
    </source>
</reference>
<evidence type="ECO:0000256" key="1">
    <source>
        <dbReference type="SAM" id="SignalP"/>
    </source>
</evidence>
<dbReference type="InterPro" id="IPR021557">
    <property type="entry name" value="DUF3016"/>
</dbReference>
<evidence type="ECO:0000313" key="2">
    <source>
        <dbReference type="EMBL" id="TWI61109.1"/>
    </source>
</evidence>
<dbReference type="AlphaFoldDB" id="A0A562QWD7"/>
<name>A0A562QWD7_9BURK</name>
<proteinExistence type="predicted"/>
<feature type="chain" id="PRO_5022028422" description="DUF3016 domain-containing protein" evidence="1">
    <location>
        <begin position="27"/>
        <end position="168"/>
    </location>
</feature>
<dbReference type="Proteomes" id="UP000318431">
    <property type="component" value="Unassembled WGS sequence"/>
</dbReference>
<comment type="caution">
    <text evidence="2">The sequence shown here is derived from an EMBL/GenBank/DDBJ whole genome shotgun (WGS) entry which is preliminary data.</text>
</comment>
<keyword evidence="1" id="KW-0732">Signal</keyword>
<dbReference type="Pfam" id="PF11454">
    <property type="entry name" value="DUF3016"/>
    <property type="match status" value="1"/>
</dbReference>
<organism evidence="2 3">
    <name type="scientific">Pseudoduganella lurida</name>
    <dbReference type="NCBI Taxonomy" id="1036180"/>
    <lineage>
        <taxon>Bacteria</taxon>
        <taxon>Pseudomonadati</taxon>
        <taxon>Pseudomonadota</taxon>
        <taxon>Betaproteobacteria</taxon>
        <taxon>Burkholderiales</taxon>
        <taxon>Oxalobacteraceae</taxon>
        <taxon>Telluria group</taxon>
        <taxon>Pseudoduganella</taxon>
    </lineage>
</organism>